<name>A0AA37PL07_9MYCO</name>
<keyword evidence="3" id="KW-1185">Reference proteome</keyword>
<accession>A0AA37PL07</accession>
<dbReference type="EMBL" id="BFCH01000014">
    <property type="protein sequence ID" value="GBG37558.1"/>
    <property type="molecule type" value="Genomic_DNA"/>
</dbReference>
<comment type="caution">
    <text evidence="2">The sequence shown here is derived from an EMBL/GenBank/DDBJ whole genome shotgun (WGS) entry which is preliminary data.</text>
</comment>
<protein>
    <submittedName>
        <fullName evidence="2">Uncharacterized protein</fullName>
    </submittedName>
</protein>
<gene>
    <name evidence="1" type="ORF">MmonteBS_19300</name>
    <name evidence="2" type="ORF">NJB18185_16910</name>
</gene>
<evidence type="ECO:0000313" key="3">
    <source>
        <dbReference type="Proteomes" id="UP000245060"/>
    </source>
</evidence>
<dbReference type="AlphaFoldDB" id="A0AA37PL07"/>
<evidence type="ECO:0000313" key="4">
    <source>
        <dbReference type="Proteomes" id="UP001139505"/>
    </source>
</evidence>
<dbReference type="Proteomes" id="UP001139505">
    <property type="component" value="Unassembled WGS sequence"/>
</dbReference>
<evidence type="ECO:0000313" key="1">
    <source>
        <dbReference type="EMBL" id="GBG37558.1"/>
    </source>
</evidence>
<evidence type="ECO:0000313" key="2">
    <source>
        <dbReference type="EMBL" id="GKU71915.1"/>
    </source>
</evidence>
<dbReference type="EMBL" id="BQYH01000008">
    <property type="protein sequence ID" value="GKU71915.1"/>
    <property type="molecule type" value="Genomic_DNA"/>
</dbReference>
<sequence>MAMTTGPDRSGTVGDTAATGVITACTDGMGLFPCPRIGSGVAPTAPANTNGLITATLNACARLTGSLRFRTDATTGCAPERPPMRTPPS</sequence>
<organism evidence="2 4">
    <name type="scientific">Mycobacterium montefiorense</name>
    <dbReference type="NCBI Taxonomy" id="154654"/>
    <lineage>
        <taxon>Bacteria</taxon>
        <taxon>Bacillati</taxon>
        <taxon>Actinomycetota</taxon>
        <taxon>Actinomycetes</taxon>
        <taxon>Mycobacteriales</taxon>
        <taxon>Mycobacteriaceae</taxon>
        <taxon>Mycobacterium</taxon>
        <taxon>Mycobacterium simiae complex</taxon>
    </lineage>
</organism>
<reference evidence="2" key="4">
    <citation type="submission" date="2022-04" db="EMBL/GenBank/DDBJ databases">
        <authorList>
            <person name="Komine T."/>
            <person name="Fukano H."/>
            <person name="Wada S."/>
        </authorList>
    </citation>
    <scope>NUCLEOTIDE SEQUENCE</scope>
    <source>
        <strain evidence="2">NJB18185</strain>
    </source>
</reference>
<proteinExistence type="predicted"/>
<reference evidence="3" key="2">
    <citation type="submission" date="2018-04" db="EMBL/GenBank/DDBJ databases">
        <title>Draft genome sequence of Mycobacterium montefiorense isolated from Japanese black salamander.</title>
        <authorList>
            <person name="Fukano H."/>
            <person name="Yoshida M."/>
            <person name="Shimizu A."/>
            <person name="Iwao H."/>
            <person name="Kurata O."/>
            <person name="Katayama Y."/>
            <person name="Omatsu T."/>
            <person name="Mizutani T."/>
            <person name="Wada S."/>
            <person name="Hoshino Y."/>
        </authorList>
    </citation>
    <scope>NUCLEOTIDE SEQUENCE [LARGE SCALE GENOMIC DNA]</scope>
    <source>
        <strain evidence="3">BS</strain>
    </source>
</reference>
<dbReference type="Proteomes" id="UP000245060">
    <property type="component" value="Unassembled WGS sequence"/>
</dbReference>
<reference evidence="2" key="3">
    <citation type="journal article" date="2022" name="Microbiol. Resour. Announc.">
        <title>Draft Genome Sequences of Eight Mycobacterium montefiorense Strains Isolated from Salamanders in Captivity.</title>
        <authorList>
            <person name="Komine T."/>
            <person name="Ihara H."/>
            <person name="Fukano H."/>
            <person name="Hoshino Y."/>
            <person name="Kurata O."/>
            <person name="Wada S."/>
        </authorList>
    </citation>
    <scope>NUCLEOTIDE SEQUENCE</scope>
    <source>
        <strain evidence="2">NJB18185</strain>
    </source>
</reference>
<reference evidence="1" key="1">
    <citation type="journal article" date="2018" name="Genome Announc.">
        <title>Draft Genome Sequence of Mycobacterium montefiorense Isolated from Japanese Black Salamander (Hynobius nigrescens).</title>
        <authorList>
            <person name="Fukano H."/>
            <person name="Yoshida M."/>
            <person name="Shimizu A."/>
            <person name="Iwao H."/>
            <person name="Katayama Y."/>
            <person name="Omatsu T."/>
            <person name="Mizutani T."/>
            <person name="Kurata O."/>
            <person name="Wada S."/>
            <person name="Hoshino Y."/>
        </authorList>
    </citation>
    <scope>NUCLEOTIDE SEQUENCE</scope>
    <source>
        <strain evidence="1">BS</strain>
    </source>
</reference>